<protein>
    <submittedName>
        <fullName evidence="1">Uncharacterized protein</fullName>
    </submittedName>
</protein>
<sequence length="44" mass="5256">MLANQLSQYFVISLHRRFTFLHVQVFNMDYEGCKYGLGYHKRGS</sequence>
<name>A0A2P2MPP0_RHIMU</name>
<proteinExistence type="predicted"/>
<organism evidence="1">
    <name type="scientific">Rhizophora mucronata</name>
    <name type="common">Asiatic mangrove</name>
    <dbReference type="NCBI Taxonomy" id="61149"/>
    <lineage>
        <taxon>Eukaryota</taxon>
        <taxon>Viridiplantae</taxon>
        <taxon>Streptophyta</taxon>
        <taxon>Embryophyta</taxon>
        <taxon>Tracheophyta</taxon>
        <taxon>Spermatophyta</taxon>
        <taxon>Magnoliopsida</taxon>
        <taxon>eudicotyledons</taxon>
        <taxon>Gunneridae</taxon>
        <taxon>Pentapetalae</taxon>
        <taxon>rosids</taxon>
        <taxon>fabids</taxon>
        <taxon>Malpighiales</taxon>
        <taxon>Rhizophoraceae</taxon>
        <taxon>Rhizophora</taxon>
    </lineage>
</organism>
<dbReference type="EMBL" id="GGEC01051710">
    <property type="protein sequence ID" value="MBX32194.1"/>
    <property type="molecule type" value="Transcribed_RNA"/>
</dbReference>
<reference evidence="1" key="1">
    <citation type="submission" date="2018-02" db="EMBL/GenBank/DDBJ databases">
        <title>Rhizophora mucronata_Transcriptome.</title>
        <authorList>
            <person name="Meera S.P."/>
            <person name="Sreeshan A."/>
            <person name="Augustine A."/>
        </authorList>
    </citation>
    <scope>NUCLEOTIDE SEQUENCE</scope>
    <source>
        <tissue evidence="1">Leaf</tissue>
    </source>
</reference>
<dbReference type="AlphaFoldDB" id="A0A2P2MPP0"/>
<evidence type="ECO:0000313" key="1">
    <source>
        <dbReference type="EMBL" id="MBX32194.1"/>
    </source>
</evidence>
<accession>A0A2P2MPP0</accession>